<keyword evidence="8 11" id="KW-0784">Thiamine biosynthesis</keyword>
<dbReference type="HAMAP" id="MF_00021">
    <property type="entry name" value="ThiI"/>
    <property type="match status" value="1"/>
</dbReference>
<keyword evidence="5 11" id="KW-0547">Nucleotide-binding</keyword>
<dbReference type="EC" id="2.8.1.4" evidence="11"/>
<dbReference type="SMART" id="SM00981">
    <property type="entry name" value="THUMP"/>
    <property type="match status" value="1"/>
</dbReference>
<feature type="binding site" evidence="11">
    <location>
        <position position="290"/>
    </location>
    <ligand>
        <name>ATP</name>
        <dbReference type="ChEBI" id="CHEBI:30616"/>
    </ligand>
</feature>
<dbReference type="GO" id="GO:0140741">
    <property type="term" value="F:tRNA-uracil-4 sulfurtransferase activity"/>
    <property type="evidence" value="ECO:0007669"/>
    <property type="project" value="UniProtKB-EC"/>
</dbReference>
<dbReference type="Pfam" id="PF22025">
    <property type="entry name" value="ThiI_fer"/>
    <property type="match status" value="1"/>
</dbReference>
<dbReference type="EMBL" id="FNES01000020">
    <property type="protein sequence ID" value="SDK60070.1"/>
    <property type="molecule type" value="Genomic_DNA"/>
</dbReference>
<organism evidence="14 15">
    <name type="scientific">Billgrantia gudaonensis</name>
    <dbReference type="NCBI Taxonomy" id="376427"/>
    <lineage>
        <taxon>Bacteria</taxon>
        <taxon>Pseudomonadati</taxon>
        <taxon>Pseudomonadota</taxon>
        <taxon>Gammaproteobacteria</taxon>
        <taxon>Oceanospirillales</taxon>
        <taxon>Halomonadaceae</taxon>
        <taxon>Billgrantia</taxon>
    </lineage>
</organism>
<feature type="binding site" evidence="11">
    <location>
        <begin position="186"/>
        <end position="187"/>
    </location>
    <ligand>
        <name>ATP</name>
        <dbReference type="ChEBI" id="CHEBI:30616"/>
    </ligand>
</feature>
<dbReference type="SUPFAM" id="SSF52402">
    <property type="entry name" value="Adenine nucleotide alpha hydrolases-like"/>
    <property type="match status" value="1"/>
</dbReference>
<dbReference type="Gene3D" id="3.40.50.620">
    <property type="entry name" value="HUPs"/>
    <property type="match status" value="1"/>
</dbReference>
<dbReference type="Gene3D" id="3.40.250.10">
    <property type="entry name" value="Rhodanese-like domain"/>
    <property type="match status" value="1"/>
</dbReference>
<feature type="binding site" evidence="11">
    <location>
        <position position="268"/>
    </location>
    <ligand>
        <name>ATP</name>
        <dbReference type="ChEBI" id="CHEBI:30616"/>
    </ligand>
</feature>
<feature type="binding site" evidence="11">
    <location>
        <position position="299"/>
    </location>
    <ligand>
        <name>ATP</name>
        <dbReference type="ChEBI" id="CHEBI:30616"/>
    </ligand>
</feature>
<dbReference type="RefSeq" id="WP_089688895.1">
    <property type="nucleotide sequence ID" value="NZ_FNES01000020.1"/>
</dbReference>
<dbReference type="Proteomes" id="UP000198525">
    <property type="component" value="Unassembled WGS sequence"/>
</dbReference>
<reference evidence="14 15" key="1">
    <citation type="submission" date="2016-10" db="EMBL/GenBank/DDBJ databases">
        <authorList>
            <person name="de Groot N.N."/>
        </authorList>
    </citation>
    <scope>NUCLEOTIDE SEQUENCE [LARGE SCALE GENOMIC DNA]</scope>
    <source>
        <strain evidence="14 15">CGMCC 1.6133</strain>
    </source>
</reference>
<dbReference type="STRING" id="376427.SAMN04487954_12043"/>
<dbReference type="SUPFAM" id="SSF143437">
    <property type="entry name" value="THUMP domain-like"/>
    <property type="match status" value="1"/>
</dbReference>
<dbReference type="UniPathway" id="UPA00060"/>
<evidence type="ECO:0000259" key="12">
    <source>
        <dbReference type="PROSITE" id="PS50206"/>
    </source>
</evidence>
<keyword evidence="7 11" id="KW-0694">RNA-binding</keyword>
<proteinExistence type="inferred from homology"/>
<comment type="function">
    <text evidence="11">Catalyzes the ATP-dependent transfer of a sulfur to tRNA to produce 4-thiouridine in position 8 of tRNAs, which functions as a near-UV photosensor. Also catalyzes the transfer of sulfur to the sulfur carrier protein ThiS, forming ThiS-thiocarboxylate. This is a step in the synthesis of thiazole, in the thiamine biosynthesis pathway. The sulfur is donated as persulfide by IscS.</text>
</comment>
<dbReference type="InterPro" id="IPR001763">
    <property type="entry name" value="Rhodanese-like_dom"/>
</dbReference>
<dbReference type="PANTHER" id="PTHR43209:SF1">
    <property type="entry name" value="TRNA SULFURTRANSFERASE"/>
    <property type="match status" value="1"/>
</dbReference>
<comment type="catalytic activity">
    <reaction evidence="11">
        <text>[ThiI sulfur-carrier protein]-S-sulfanyl-L-cysteine + a uridine in tRNA + 2 reduced [2Fe-2S]-[ferredoxin] + ATP + H(+) = [ThiI sulfur-carrier protein]-L-cysteine + a 4-thiouridine in tRNA + 2 oxidized [2Fe-2S]-[ferredoxin] + AMP + diphosphate</text>
        <dbReference type="Rhea" id="RHEA:24176"/>
        <dbReference type="Rhea" id="RHEA-COMP:10000"/>
        <dbReference type="Rhea" id="RHEA-COMP:10001"/>
        <dbReference type="Rhea" id="RHEA-COMP:13337"/>
        <dbReference type="Rhea" id="RHEA-COMP:13338"/>
        <dbReference type="Rhea" id="RHEA-COMP:13339"/>
        <dbReference type="Rhea" id="RHEA-COMP:13340"/>
        <dbReference type="ChEBI" id="CHEBI:15378"/>
        <dbReference type="ChEBI" id="CHEBI:29950"/>
        <dbReference type="ChEBI" id="CHEBI:30616"/>
        <dbReference type="ChEBI" id="CHEBI:33019"/>
        <dbReference type="ChEBI" id="CHEBI:33737"/>
        <dbReference type="ChEBI" id="CHEBI:33738"/>
        <dbReference type="ChEBI" id="CHEBI:61963"/>
        <dbReference type="ChEBI" id="CHEBI:65315"/>
        <dbReference type="ChEBI" id="CHEBI:136798"/>
        <dbReference type="ChEBI" id="CHEBI:456215"/>
        <dbReference type="EC" id="2.8.1.4"/>
    </reaction>
</comment>
<keyword evidence="6 11" id="KW-0067">ATP-binding</keyword>
<accession>A0A1G9D822</accession>
<dbReference type="PROSITE" id="PS51165">
    <property type="entry name" value="THUMP"/>
    <property type="match status" value="1"/>
</dbReference>
<comment type="subcellular location">
    <subcellularLocation>
        <location evidence="1 11">Cytoplasm</location>
    </subcellularLocation>
</comment>
<dbReference type="InterPro" id="IPR049962">
    <property type="entry name" value="THUMP_ThiI"/>
</dbReference>
<dbReference type="Pfam" id="PF02568">
    <property type="entry name" value="ThiI"/>
    <property type="match status" value="1"/>
</dbReference>
<dbReference type="OrthoDB" id="9773948at2"/>
<dbReference type="NCBIfam" id="TIGR00342">
    <property type="entry name" value="tRNA uracil 4-sulfurtransferase ThiI"/>
    <property type="match status" value="1"/>
</dbReference>
<evidence type="ECO:0000256" key="5">
    <source>
        <dbReference type="ARBA" id="ARBA00022741"/>
    </source>
</evidence>
<comment type="caution">
    <text evidence="11">Lacks conserved residue(s) required for the propagation of feature annotation.</text>
</comment>
<dbReference type="CDD" id="cd11716">
    <property type="entry name" value="THUMP_ThiI"/>
    <property type="match status" value="1"/>
</dbReference>
<evidence type="ECO:0000313" key="15">
    <source>
        <dbReference type="Proteomes" id="UP000198525"/>
    </source>
</evidence>
<dbReference type="GO" id="GO:0009228">
    <property type="term" value="P:thiamine biosynthetic process"/>
    <property type="evidence" value="ECO:0007669"/>
    <property type="project" value="UniProtKB-KW"/>
</dbReference>
<evidence type="ECO:0000256" key="4">
    <source>
        <dbReference type="ARBA" id="ARBA00022679"/>
    </source>
</evidence>
<evidence type="ECO:0000256" key="2">
    <source>
        <dbReference type="ARBA" id="ARBA00022490"/>
    </source>
</evidence>
<dbReference type="Pfam" id="PF02926">
    <property type="entry name" value="THUMP"/>
    <property type="match status" value="1"/>
</dbReference>
<evidence type="ECO:0000313" key="14">
    <source>
        <dbReference type="EMBL" id="SDK60070.1"/>
    </source>
</evidence>
<sequence>MYYLLKLFPEITIKSRPVRQQMTRCLVTNVRNTLTSFGESVRIKGGWDSLQVSVNGSLTTARRSELEATLTRIPGIHSVQVVEEVPFSSFEDTGRRLAALWQSAIAGRRFRVSAKRRGQHDFTSAELERYLGRVLLDAAPAAQVDLNHPEVDVRVDVIDRRLRLIHQGWPGLGGYPLGQQGQALCLLSGGFDSPVAAWKLIRRGIKTHFLFFDMGGPAHERAVREVAYHLWERYSRSHRVQFIRVPFEGVVGEMHRTIPDGLIGVVLKRMMVRSAGEIAKRARIPVLATGDAIAQVSSQSLTNLALIDEVSELPTLRPLIAEDKLDIIATARRIGTARFAEGMPEVCGAISRRPNTQARRDKVLAAEQAFDFAVLDDAIAAATSTRSDRLQERVKATDGDDVRIVEGVAELAGRASVSVIDIRPPEEREAAPLDLPEVEQLAIPFYELQSRAESLPQDREYLLYCDQGVMSRMQALHLADRGLSHFGVLRA</sequence>
<dbReference type="InterPro" id="IPR036873">
    <property type="entry name" value="Rhodanese-like_dom_sf"/>
</dbReference>
<protein>
    <recommendedName>
        <fullName evidence="11">tRNA sulfurtransferase</fullName>
        <ecNumber evidence="11">2.8.1.4</ecNumber>
    </recommendedName>
    <alternativeName>
        <fullName evidence="11">Sulfur carrier protein ThiS sulfurtransferase</fullName>
    </alternativeName>
    <alternativeName>
        <fullName evidence="11">Thiamine biosynthesis protein ThiI</fullName>
    </alternativeName>
    <alternativeName>
        <fullName evidence="11">tRNA 4-thiouridine synthase</fullName>
    </alternativeName>
</protein>
<evidence type="ECO:0000256" key="1">
    <source>
        <dbReference type="ARBA" id="ARBA00004496"/>
    </source>
</evidence>
<keyword evidence="4 11" id="KW-0808">Transferase</keyword>
<comment type="similarity">
    <text evidence="11">Belongs to the ThiI family.</text>
</comment>
<dbReference type="PROSITE" id="PS50206">
    <property type="entry name" value="RHODANESE_3"/>
    <property type="match status" value="1"/>
</dbReference>
<feature type="domain" description="Rhodanese" evidence="12">
    <location>
        <begin position="413"/>
        <end position="489"/>
    </location>
</feature>
<evidence type="ECO:0000256" key="7">
    <source>
        <dbReference type="ARBA" id="ARBA00022884"/>
    </source>
</evidence>
<dbReference type="InterPro" id="IPR014729">
    <property type="entry name" value="Rossmann-like_a/b/a_fold"/>
</dbReference>
<comment type="catalytic activity">
    <reaction evidence="11">
        <text>[ThiS sulfur-carrier protein]-C-terminal Gly-Gly-AMP + S-sulfanyl-L-cysteinyl-[cysteine desulfurase] + AH2 = [ThiS sulfur-carrier protein]-C-terminal-Gly-aminoethanethioate + L-cysteinyl-[cysteine desulfurase] + A + AMP + 2 H(+)</text>
        <dbReference type="Rhea" id="RHEA:43340"/>
        <dbReference type="Rhea" id="RHEA-COMP:12157"/>
        <dbReference type="Rhea" id="RHEA-COMP:12158"/>
        <dbReference type="Rhea" id="RHEA-COMP:12910"/>
        <dbReference type="Rhea" id="RHEA-COMP:19908"/>
        <dbReference type="ChEBI" id="CHEBI:13193"/>
        <dbReference type="ChEBI" id="CHEBI:15378"/>
        <dbReference type="ChEBI" id="CHEBI:17499"/>
        <dbReference type="ChEBI" id="CHEBI:29950"/>
        <dbReference type="ChEBI" id="CHEBI:61963"/>
        <dbReference type="ChEBI" id="CHEBI:90618"/>
        <dbReference type="ChEBI" id="CHEBI:232372"/>
        <dbReference type="ChEBI" id="CHEBI:456215"/>
    </reaction>
</comment>
<dbReference type="InterPro" id="IPR049961">
    <property type="entry name" value="ThiI_N"/>
</dbReference>
<dbReference type="InterPro" id="IPR054173">
    <property type="entry name" value="ThiI_fer"/>
</dbReference>
<evidence type="ECO:0000259" key="13">
    <source>
        <dbReference type="PROSITE" id="PS51165"/>
    </source>
</evidence>
<evidence type="ECO:0000256" key="3">
    <source>
        <dbReference type="ARBA" id="ARBA00022555"/>
    </source>
</evidence>
<dbReference type="GO" id="GO:0005524">
    <property type="term" value="F:ATP binding"/>
    <property type="evidence" value="ECO:0007669"/>
    <property type="project" value="UniProtKB-UniRule"/>
</dbReference>
<keyword evidence="3 11" id="KW-0820">tRNA-binding</keyword>
<comment type="pathway">
    <text evidence="11">Cofactor biosynthesis; thiamine diphosphate biosynthesis.</text>
</comment>
<dbReference type="SUPFAM" id="SSF52821">
    <property type="entry name" value="Rhodanese/Cell cycle control phosphatase"/>
    <property type="match status" value="1"/>
</dbReference>
<keyword evidence="15" id="KW-1185">Reference proteome</keyword>
<dbReference type="GO" id="GO:0002937">
    <property type="term" value="P:tRNA 4-thiouridine biosynthesis"/>
    <property type="evidence" value="ECO:0007669"/>
    <property type="project" value="TreeGrafter"/>
</dbReference>
<dbReference type="InterPro" id="IPR020536">
    <property type="entry name" value="ThiI_AANH"/>
</dbReference>
<dbReference type="PANTHER" id="PTHR43209">
    <property type="entry name" value="TRNA SULFURTRANSFERASE"/>
    <property type="match status" value="1"/>
</dbReference>
<dbReference type="InterPro" id="IPR026340">
    <property type="entry name" value="THII_Thiazole_biosynth_dom"/>
</dbReference>
<evidence type="ECO:0000256" key="8">
    <source>
        <dbReference type="ARBA" id="ARBA00022977"/>
    </source>
</evidence>
<keyword evidence="10" id="KW-0676">Redox-active center</keyword>
<keyword evidence="2 11" id="KW-0963">Cytoplasm</keyword>
<gene>
    <name evidence="11" type="primary">thiI</name>
    <name evidence="14" type="ORF">SAMN04487954_12043</name>
</gene>
<evidence type="ECO:0000256" key="11">
    <source>
        <dbReference type="HAMAP-Rule" id="MF_00021"/>
    </source>
</evidence>
<dbReference type="Gene3D" id="3.30.2130.30">
    <property type="match status" value="1"/>
</dbReference>
<evidence type="ECO:0000256" key="6">
    <source>
        <dbReference type="ARBA" id="ARBA00022840"/>
    </source>
</evidence>
<dbReference type="GO" id="GO:0005829">
    <property type="term" value="C:cytosol"/>
    <property type="evidence" value="ECO:0007669"/>
    <property type="project" value="TreeGrafter"/>
</dbReference>
<dbReference type="InterPro" id="IPR004114">
    <property type="entry name" value="THUMP_dom"/>
</dbReference>
<evidence type="ECO:0000256" key="9">
    <source>
        <dbReference type="ARBA" id="ARBA00023157"/>
    </source>
</evidence>
<evidence type="ECO:0000256" key="10">
    <source>
        <dbReference type="ARBA" id="ARBA00023284"/>
    </source>
</evidence>
<dbReference type="InterPro" id="IPR050102">
    <property type="entry name" value="tRNA_sulfurtransferase_ThiI"/>
</dbReference>
<dbReference type="InterPro" id="IPR003720">
    <property type="entry name" value="tRNA_STrfase"/>
</dbReference>
<name>A0A1G9D822_9GAMM</name>
<dbReference type="AlphaFoldDB" id="A0A1G9D822"/>
<keyword evidence="9" id="KW-1015">Disulfide bond</keyword>
<feature type="active site" description="Cysteine persulfide intermediate" evidence="11">
    <location>
        <position position="465"/>
    </location>
</feature>
<dbReference type="GO" id="GO:0052837">
    <property type="term" value="P:thiazole biosynthetic process"/>
    <property type="evidence" value="ECO:0007669"/>
    <property type="project" value="InterPro"/>
</dbReference>
<dbReference type="NCBIfam" id="TIGR04271">
    <property type="entry name" value="ThiI_C_thiazole"/>
    <property type="match status" value="1"/>
</dbReference>
<dbReference type="CDD" id="cd00158">
    <property type="entry name" value="RHOD"/>
    <property type="match status" value="1"/>
</dbReference>
<dbReference type="GO" id="GO:0000049">
    <property type="term" value="F:tRNA binding"/>
    <property type="evidence" value="ECO:0007669"/>
    <property type="project" value="UniProtKB-UniRule"/>
</dbReference>
<dbReference type="GO" id="GO:0004810">
    <property type="term" value="F:CCA tRNA nucleotidyltransferase activity"/>
    <property type="evidence" value="ECO:0007669"/>
    <property type="project" value="InterPro"/>
</dbReference>
<feature type="domain" description="THUMP" evidence="13">
    <location>
        <begin position="64"/>
        <end position="168"/>
    </location>
</feature>
<dbReference type="GO" id="GO:0009229">
    <property type="term" value="P:thiamine diphosphate biosynthetic process"/>
    <property type="evidence" value="ECO:0007669"/>
    <property type="project" value="UniProtKB-UniRule"/>
</dbReference>